<reference evidence="1" key="2">
    <citation type="submission" date="2018-03" db="EMBL/GenBank/DDBJ databases">
        <title>The Triticum urartu genome reveals the dynamic nature of wheat genome evolution.</title>
        <authorList>
            <person name="Ling H."/>
            <person name="Ma B."/>
            <person name="Shi X."/>
            <person name="Liu H."/>
            <person name="Dong L."/>
            <person name="Sun H."/>
            <person name="Cao Y."/>
            <person name="Gao Q."/>
            <person name="Zheng S."/>
            <person name="Li Y."/>
            <person name="Yu Y."/>
            <person name="Du H."/>
            <person name="Qi M."/>
            <person name="Li Y."/>
            <person name="Yu H."/>
            <person name="Cui Y."/>
            <person name="Wang N."/>
            <person name="Chen C."/>
            <person name="Wu H."/>
            <person name="Zhao Y."/>
            <person name="Zhang J."/>
            <person name="Li Y."/>
            <person name="Zhou W."/>
            <person name="Zhang B."/>
            <person name="Hu W."/>
            <person name="Eijk M."/>
            <person name="Tang J."/>
            <person name="Witsenboer H."/>
            <person name="Zhao S."/>
            <person name="Li Z."/>
            <person name="Zhang A."/>
            <person name="Wang D."/>
            <person name="Liang C."/>
        </authorList>
    </citation>
    <scope>NUCLEOTIDE SEQUENCE [LARGE SCALE GENOMIC DNA]</scope>
    <source>
        <strain evidence="1">cv. G1812</strain>
    </source>
</reference>
<dbReference type="Gramene" id="TuG1812G0600001601.01.T02">
    <property type="protein sequence ID" value="TuG1812G0600001601.01.T02.cds322075"/>
    <property type="gene ID" value="TuG1812G0600001601.01"/>
</dbReference>
<dbReference type="AlphaFoldDB" id="A0A8R7USN4"/>
<sequence>MKSKELCKRKTKFVLKHMSTVSAQFVFHLMLFGHQTLQPPKTFVHNRSHEISDFFGSCFDFTVHHGVQSLLRKSLTGSCSVG</sequence>
<keyword evidence="2" id="KW-1185">Reference proteome</keyword>
<name>A0A8R7USN4_TRIUA</name>
<reference evidence="1" key="3">
    <citation type="submission" date="2022-06" db="UniProtKB">
        <authorList>
            <consortium name="EnsemblPlants"/>
        </authorList>
    </citation>
    <scope>IDENTIFICATION</scope>
</reference>
<dbReference type="Proteomes" id="UP000015106">
    <property type="component" value="Chromosome 6"/>
</dbReference>
<dbReference type="EnsemblPlants" id="TuG1812G0600001601.01.T02">
    <property type="protein sequence ID" value="TuG1812G0600001601.01.T02.cds322075"/>
    <property type="gene ID" value="TuG1812G0600001601.01"/>
</dbReference>
<proteinExistence type="predicted"/>
<evidence type="ECO:0000313" key="1">
    <source>
        <dbReference type="EnsemblPlants" id="TuG1812G0600001601.01.T02.cds322075"/>
    </source>
</evidence>
<accession>A0A8R7USN4</accession>
<reference evidence="2" key="1">
    <citation type="journal article" date="2013" name="Nature">
        <title>Draft genome of the wheat A-genome progenitor Triticum urartu.</title>
        <authorList>
            <person name="Ling H.Q."/>
            <person name="Zhao S."/>
            <person name="Liu D."/>
            <person name="Wang J."/>
            <person name="Sun H."/>
            <person name="Zhang C."/>
            <person name="Fan H."/>
            <person name="Li D."/>
            <person name="Dong L."/>
            <person name="Tao Y."/>
            <person name="Gao C."/>
            <person name="Wu H."/>
            <person name="Li Y."/>
            <person name="Cui Y."/>
            <person name="Guo X."/>
            <person name="Zheng S."/>
            <person name="Wang B."/>
            <person name="Yu K."/>
            <person name="Liang Q."/>
            <person name="Yang W."/>
            <person name="Lou X."/>
            <person name="Chen J."/>
            <person name="Feng M."/>
            <person name="Jian J."/>
            <person name="Zhang X."/>
            <person name="Luo G."/>
            <person name="Jiang Y."/>
            <person name="Liu J."/>
            <person name="Wang Z."/>
            <person name="Sha Y."/>
            <person name="Zhang B."/>
            <person name="Wu H."/>
            <person name="Tang D."/>
            <person name="Shen Q."/>
            <person name="Xue P."/>
            <person name="Zou S."/>
            <person name="Wang X."/>
            <person name="Liu X."/>
            <person name="Wang F."/>
            <person name="Yang Y."/>
            <person name="An X."/>
            <person name="Dong Z."/>
            <person name="Zhang K."/>
            <person name="Zhang X."/>
            <person name="Luo M.C."/>
            <person name="Dvorak J."/>
            <person name="Tong Y."/>
            <person name="Wang J."/>
            <person name="Yang H."/>
            <person name="Li Z."/>
            <person name="Wang D."/>
            <person name="Zhang A."/>
            <person name="Wang J."/>
        </authorList>
    </citation>
    <scope>NUCLEOTIDE SEQUENCE</scope>
    <source>
        <strain evidence="2">cv. G1812</strain>
    </source>
</reference>
<organism evidence="1 2">
    <name type="scientific">Triticum urartu</name>
    <name type="common">Red wild einkorn</name>
    <name type="synonym">Crithodium urartu</name>
    <dbReference type="NCBI Taxonomy" id="4572"/>
    <lineage>
        <taxon>Eukaryota</taxon>
        <taxon>Viridiplantae</taxon>
        <taxon>Streptophyta</taxon>
        <taxon>Embryophyta</taxon>
        <taxon>Tracheophyta</taxon>
        <taxon>Spermatophyta</taxon>
        <taxon>Magnoliopsida</taxon>
        <taxon>Liliopsida</taxon>
        <taxon>Poales</taxon>
        <taxon>Poaceae</taxon>
        <taxon>BOP clade</taxon>
        <taxon>Pooideae</taxon>
        <taxon>Triticodae</taxon>
        <taxon>Triticeae</taxon>
        <taxon>Triticinae</taxon>
        <taxon>Triticum</taxon>
    </lineage>
</organism>
<evidence type="ECO:0000313" key="2">
    <source>
        <dbReference type="Proteomes" id="UP000015106"/>
    </source>
</evidence>
<protein>
    <submittedName>
        <fullName evidence="1">Uncharacterized protein</fullName>
    </submittedName>
</protein>